<dbReference type="InterPro" id="IPR013656">
    <property type="entry name" value="PAS_4"/>
</dbReference>
<dbReference type="Proteomes" id="UP000034681">
    <property type="component" value="Unassembled WGS sequence"/>
</dbReference>
<dbReference type="SMART" id="SM00065">
    <property type="entry name" value="GAF"/>
    <property type="match status" value="1"/>
</dbReference>
<sequence length="262" mass="29998">MILTPEAEVTYLNNLGAEFLGTTPASLQGHCLWDVMPQIPQDFPEFYDTYQRVLADRFPLTLDDYQLYSPQMLHLRFVPWDSQVLVYCRDITIQKQAQMELQYYSTRDELLVAIDQRIHQSLNLNEILQTAVEEIRQFLDADRALIYSVNAKAEPIELLAQSCADNLRIIPTLNPIPEGTTAIAPSPEPDLPPPIPPKSCVSVPIFQNQQRWGVLTVQQWDDSREWHMVEIHVLEELANRIAAAIQQSQLHSRVRVIASNLV</sequence>
<name>A0A0M2Q0E0_PROHO</name>
<accession>A0A0M2Q0E0</accession>
<gene>
    <name evidence="2" type="ORF">PROH_12265</name>
</gene>
<dbReference type="SUPFAM" id="SSF55785">
    <property type="entry name" value="PYP-like sensor domain (PAS domain)"/>
    <property type="match status" value="1"/>
</dbReference>
<dbReference type="Pfam" id="PF01590">
    <property type="entry name" value="GAF"/>
    <property type="match status" value="1"/>
</dbReference>
<feature type="domain" description="Phytochrome chromophore attachment site" evidence="1">
    <location>
        <begin position="123"/>
        <end position="151"/>
    </location>
</feature>
<evidence type="ECO:0000259" key="1">
    <source>
        <dbReference type="PROSITE" id="PS50046"/>
    </source>
</evidence>
<dbReference type="Pfam" id="PF08448">
    <property type="entry name" value="PAS_4"/>
    <property type="match status" value="1"/>
</dbReference>
<evidence type="ECO:0000313" key="3">
    <source>
        <dbReference type="Proteomes" id="UP000034681"/>
    </source>
</evidence>
<dbReference type="SUPFAM" id="SSF55781">
    <property type="entry name" value="GAF domain-like"/>
    <property type="match status" value="1"/>
</dbReference>
<dbReference type="Gene3D" id="3.30.450.40">
    <property type="match status" value="2"/>
</dbReference>
<keyword evidence="3" id="KW-1185">Reference proteome</keyword>
<dbReference type="CDD" id="cd00130">
    <property type="entry name" value="PAS"/>
    <property type="match status" value="1"/>
</dbReference>
<dbReference type="STRING" id="317619.GCA_000332315_01244"/>
<organism evidence="2 3">
    <name type="scientific">Prochlorothrix hollandica PCC 9006 = CALU 1027</name>
    <dbReference type="NCBI Taxonomy" id="317619"/>
    <lineage>
        <taxon>Bacteria</taxon>
        <taxon>Bacillati</taxon>
        <taxon>Cyanobacteriota</taxon>
        <taxon>Cyanophyceae</taxon>
        <taxon>Prochlorotrichales</taxon>
        <taxon>Prochlorotrichaceae</taxon>
        <taxon>Prochlorothrix</taxon>
    </lineage>
</organism>
<dbReference type="PROSITE" id="PS50046">
    <property type="entry name" value="PHYTOCHROME_2"/>
    <property type="match status" value="1"/>
</dbReference>
<dbReference type="AlphaFoldDB" id="A0A0M2Q0E0"/>
<proteinExistence type="predicted"/>
<protein>
    <recommendedName>
        <fullName evidence="1">Phytochrome chromophore attachment site domain-containing protein</fullName>
    </recommendedName>
</protein>
<dbReference type="eggNOG" id="COG2205">
    <property type="taxonomic scope" value="Bacteria"/>
</dbReference>
<dbReference type="EMBL" id="AJTX02000004">
    <property type="protein sequence ID" value="KKJ00409.1"/>
    <property type="molecule type" value="Genomic_DNA"/>
</dbReference>
<dbReference type="InterPro" id="IPR003018">
    <property type="entry name" value="GAF"/>
</dbReference>
<dbReference type="Gene3D" id="3.30.450.20">
    <property type="entry name" value="PAS domain"/>
    <property type="match status" value="1"/>
</dbReference>
<dbReference type="InterPro" id="IPR029016">
    <property type="entry name" value="GAF-like_dom_sf"/>
</dbReference>
<dbReference type="InterPro" id="IPR000014">
    <property type="entry name" value="PAS"/>
</dbReference>
<comment type="caution">
    <text evidence="2">The sequence shown here is derived from an EMBL/GenBank/DDBJ whole genome shotgun (WGS) entry which is preliminary data.</text>
</comment>
<dbReference type="InterPro" id="IPR016132">
    <property type="entry name" value="Phyto_chromo_attachment"/>
</dbReference>
<dbReference type="InterPro" id="IPR035965">
    <property type="entry name" value="PAS-like_dom_sf"/>
</dbReference>
<reference evidence="2" key="1">
    <citation type="submission" date="2012-04" db="EMBL/GenBank/DDBJ databases">
        <authorList>
            <person name="Borisov I.G."/>
            <person name="Ivanikova N.V."/>
            <person name="Pinevich A.V."/>
        </authorList>
    </citation>
    <scope>NUCLEOTIDE SEQUENCE</scope>
    <source>
        <strain evidence="2">CALU 1027</strain>
    </source>
</reference>
<evidence type="ECO:0000313" key="2">
    <source>
        <dbReference type="EMBL" id="KKJ00409.1"/>
    </source>
</evidence>